<evidence type="ECO:0000313" key="1">
    <source>
        <dbReference type="EMBL" id="MBJ7597331.1"/>
    </source>
</evidence>
<sequence>MTSAPLRDASRDIRSARRLFARKQFERWRITSPLRLIDEMLEDLEQMNLRGARRVPLSWQPQLALLYANLPAGVHVDPAEVRIGVSPSRLIEALFYLQEQLLDMKIGPLRATLSQETN</sequence>
<proteinExistence type="predicted"/>
<evidence type="ECO:0000313" key="2">
    <source>
        <dbReference type="Proteomes" id="UP000612893"/>
    </source>
</evidence>
<dbReference type="RefSeq" id="WP_338199472.1">
    <property type="nucleotide sequence ID" value="NZ_JAEKNR010000054.1"/>
</dbReference>
<dbReference type="AlphaFoldDB" id="A0A934K6J4"/>
<comment type="caution">
    <text evidence="1">The sequence shown here is derived from an EMBL/GenBank/DDBJ whole genome shotgun (WGS) entry which is preliminary data.</text>
</comment>
<dbReference type="EMBL" id="JAEKNR010000054">
    <property type="protein sequence ID" value="MBJ7597331.1"/>
    <property type="molecule type" value="Genomic_DNA"/>
</dbReference>
<organism evidence="1 2">
    <name type="scientific">Candidatus Nephthysia bennettiae</name>
    <dbReference type="NCBI Taxonomy" id="3127016"/>
    <lineage>
        <taxon>Bacteria</taxon>
        <taxon>Bacillati</taxon>
        <taxon>Candidatus Dormiibacterota</taxon>
        <taxon>Candidatus Dormibacteria</taxon>
        <taxon>Candidatus Dormibacterales</taxon>
        <taxon>Candidatus Dormibacteraceae</taxon>
        <taxon>Candidatus Nephthysia</taxon>
    </lineage>
</organism>
<dbReference type="Proteomes" id="UP000612893">
    <property type="component" value="Unassembled WGS sequence"/>
</dbReference>
<keyword evidence="2" id="KW-1185">Reference proteome</keyword>
<protein>
    <submittedName>
        <fullName evidence="1">Uncharacterized protein</fullName>
    </submittedName>
</protein>
<accession>A0A934K6J4</accession>
<name>A0A934K6J4_9BACT</name>
<reference evidence="1" key="1">
    <citation type="submission" date="2020-10" db="EMBL/GenBank/DDBJ databases">
        <title>Ca. Dormibacterota MAGs.</title>
        <authorList>
            <person name="Montgomery K."/>
        </authorList>
    </citation>
    <scope>NUCLEOTIDE SEQUENCE [LARGE SCALE GENOMIC DNA]</scope>
    <source>
        <strain evidence="1">SC8812_S17_10</strain>
    </source>
</reference>
<gene>
    <name evidence="1" type="ORF">JF922_04490</name>
</gene>